<keyword evidence="4" id="KW-1133">Transmembrane helix</keyword>
<dbReference type="CDD" id="cd00839">
    <property type="entry name" value="MPP_PAPs"/>
    <property type="match status" value="1"/>
</dbReference>
<keyword evidence="1 3" id="KW-0732">Signal</keyword>
<dbReference type="AlphaFoldDB" id="A0A6J8BC73"/>
<dbReference type="EMBL" id="CACVKT020003064">
    <property type="protein sequence ID" value="CAC5381462.1"/>
    <property type="molecule type" value="Genomic_DNA"/>
</dbReference>
<dbReference type="SUPFAM" id="SSF56300">
    <property type="entry name" value="Metallo-dependent phosphatases"/>
    <property type="match status" value="1"/>
</dbReference>
<organism evidence="8 9">
    <name type="scientific">Mytilus coruscus</name>
    <name type="common">Sea mussel</name>
    <dbReference type="NCBI Taxonomy" id="42192"/>
    <lineage>
        <taxon>Eukaryota</taxon>
        <taxon>Metazoa</taxon>
        <taxon>Spiralia</taxon>
        <taxon>Lophotrochozoa</taxon>
        <taxon>Mollusca</taxon>
        <taxon>Bivalvia</taxon>
        <taxon>Autobranchia</taxon>
        <taxon>Pteriomorphia</taxon>
        <taxon>Mytilida</taxon>
        <taxon>Mytiloidea</taxon>
        <taxon>Mytilidae</taxon>
        <taxon>Mytilinae</taxon>
        <taxon>Mytilus</taxon>
    </lineage>
</organism>
<dbReference type="Proteomes" id="UP000507470">
    <property type="component" value="Unassembled WGS sequence"/>
</dbReference>
<dbReference type="InterPro" id="IPR015914">
    <property type="entry name" value="PAPs_N"/>
</dbReference>
<dbReference type="Pfam" id="PF14008">
    <property type="entry name" value="Metallophos_C"/>
    <property type="match status" value="1"/>
</dbReference>
<feature type="transmembrane region" description="Helical" evidence="4">
    <location>
        <begin position="398"/>
        <end position="419"/>
    </location>
</feature>
<sequence length="483" mass="55340">MEIPSYLKTLLIFQKFLIIYLFVASTGSTSENRKPRLVHISIGNEETSSMIIMWSTVSKTGCRVFYDISDKLQFSIEGNVSKLLEDNWNALSYVHRAELTKLETNQTYFYQLSCEYGHDVFKSDIFMFKTLSNDKEQMVKLLVYGDMGSKSGKLTLPALQDELSTGQYQAIFHNGDFGYDLDSNGGSVGDEFLDMIQPIAAQFPYMTSPGNHEDLTKVNQNREQTPWIIALGHRPMYCTNSNLDDCTPHFWGQWVKRGLEDLFYAMGVDLVIEAHEHSYERLWPVYHSDVIQHSYLHPRAPVHVISGAGGNLEGVDLTGFSSPWSAFRSDRRSKNSYGRLSVVNKTHLHFDQISAITKDVLDQFWIVQEHHGPFLQNVNCKNGTVLPEFCTCPLPIRFVTLLILLTSGIVIVIVLSIMFCCYSCRCCYFCLNNIHTCAHVSGSWINRRRQYRHQPLQQNTDIEDDFLVYQPTESIDSFDMFVH</sequence>
<evidence type="ECO:0000259" key="6">
    <source>
        <dbReference type="Pfam" id="PF14008"/>
    </source>
</evidence>
<dbReference type="InterPro" id="IPR008963">
    <property type="entry name" value="Purple_acid_Pase-like_N"/>
</dbReference>
<name>A0A6J8BC73_MYTCO</name>
<dbReference type="Pfam" id="PF16656">
    <property type="entry name" value="Pur_ac_phosph_N"/>
    <property type="match status" value="1"/>
</dbReference>
<comment type="catalytic activity">
    <reaction evidence="3">
        <text>a phosphate monoester + H2O = an alcohol + phosphate</text>
        <dbReference type="Rhea" id="RHEA:15017"/>
        <dbReference type="ChEBI" id="CHEBI:15377"/>
        <dbReference type="ChEBI" id="CHEBI:30879"/>
        <dbReference type="ChEBI" id="CHEBI:43474"/>
        <dbReference type="ChEBI" id="CHEBI:67140"/>
        <dbReference type="EC" id="3.1.3.2"/>
    </reaction>
</comment>
<protein>
    <recommendedName>
        <fullName evidence="3">Purple acid phosphatase</fullName>
        <ecNumber evidence="3">3.1.3.2</ecNumber>
    </recommendedName>
</protein>
<accession>A0A6J8BC73</accession>
<keyword evidence="3" id="KW-0378">Hydrolase</keyword>
<dbReference type="GO" id="GO:0003993">
    <property type="term" value="F:acid phosphatase activity"/>
    <property type="evidence" value="ECO:0007669"/>
    <property type="project" value="UniProtKB-EC"/>
</dbReference>
<feature type="chain" id="PRO_5027158128" description="Purple acid phosphatase" evidence="3">
    <location>
        <begin position="29"/>
        <end position="483"/>
    </location>
</feature>
<proteinExistence type="inferred from homology"/>
<dbReference type="SUPFAM" id="SSF49363">
    <property type="entry name" value="Purple acid phosphatase, N-terminal domain"/>
    <property type="match status" value="1"/>
</dbReference>
<dbReference type="Pfam" id="PF00149">
    <property type="entry name" value="Metallophos"/>
    <property type="match status" value="1"/>
</dbReference>
<dbReference type="InterPro" id="IPR041792">
    <property type="entry name" value="MPP_PAP"/>
</dbReference>
<evidence type="ECO:0000256" key="2">
    <source>
        <dbReference type="ARBA" id="ARBA00023180"/>
    </source>
</evidence>
<dbReference type="Gene3D" id="2.60.40.380">
    <property type="entry name" value="Purple acid phosphatase-like, N-terminal"/>
    <property type="match status" value="1"/>
</dbReference>
<feature type="domain" description="Purple acid phosphatase N-terminal" evidence="7">
    <location>
        <begin position="35"/>
        <end position="130"/>
    </location>
</feature>
<evidence type="ECO:0000259" key="7">
    <source>
        <dbReference type="Pfam" id="PF16656"/>
    </source>
</evidence>
<dbReference type="Gene3D" id="3.60.21.10">
    <property type="match status" value="2"/>
</dbReference>
<keyword evidence="4" id="KW-0812">Transmembrane</keyword>
<comment type="similarity">
    <text evidence="3">Belongs to the metallophosphoesterase superfamily. Purple acid phosphatase family.</text>
</comment>
<evidence type="ECO:0000313" key="8">
    <source>
        <dbReference type="EMBL" id="CAC5381462.1"/>
    </source>
</evidence>
<feature type="domain" description="Calcineurin-like phosphoesterase" evidence="5">
    <location>
        <begin position="221"/>
        <end position="279"/>
    </location>
</feature>
<gene>
    <name evidence="8" type="ORF">MCOR_17323</name>
</gene>
<evidence type="ECO:0000256" key="3">
    <source>
        <dbReference type="RuleBase" id="RU361203"/>
    </source>
</evidence>
<dbReference type="InterPro" id="IPR004843">
    <property type="entry name" value="Calcineurin-like_PHP"/>
</dbReference>
<dbReference type="GO" id="GO:0046872">
    <property type="term" value="F:metal ion binding"/>
    <property type="evidence" value="ECO:0007669"/>
    <property type="project" value="InterPro"/>
</dbReference>
<keyword evidence="2" id="KW-0325">Glycoprotein</keyword>
<keyword evidence="4" id="KW-0472">Membrane</keyword>
<dbReference type="InterPro" id="IPR025733">
    <property type="entry name" value="PAPs_C"/>
</dbReference>
<evidence type="ECO:0000256" key="4">
    <source>
        <dbReference type="SAM" id="Phobius"/>
    </source>
</evidence>
<dbReference type="OrthoDB" id="45007at2759"/>
<dbReference type="PANTHER" id="PTHR45867">
    <property type="entry name" value="PURPLE ACID PHOSPHATASE"/>
    <property type="match status" value="1"/>
</dbReference>
<dbReference type="InterPro" id="IPR029052">
    <property type="entry name" value="Metallo-depent_PP-like"/>
</dbReference>
<evidence type="ECO:0000256" key="1">
    <source>
        <dbReference type="ARBA" id="ARBA00022729"/>
    </source>
</evidence>
<feature type="domain" description="Purple acid phosphatase C-terminal" evidence="6">
    <location>
        <begin position="300"/>
        <end position="363"/>
    </location>
</feature>
<evidence type="ECO:0000259" key="5">
    <source>
        <dbReference type="Pfam" id="PF00149"/>
    </source>
</evidence>
<feature type="signal peptide" evidence="3">
    <location>
        <begin position="1"/>
        <end position="28"/>
    </location>
</feature>
<reference evidence="8 9" key="1">
    <citation type="submission" date="2020-06" db="EMBL/GenBank/DDBJ databases">
        <authorList>
            <person name="Li R."/>
            <person name="Bekaert M."/>
        </authorList>
    </citation>
    <scope>NUCLEOTIDE SEQUENCE [LARGE SCALE GENOMIC DNA]</scope>
    <source>
        <strain evidence="9">wild</strain>
    </source>
</reference>
<keyword evidence="9" id="KW-1185">Reference proteome</keyword>
<dbReference type="EC" id="3.1.3.2" evidence="3"/>
<evidence type="ECO:0000313" key="9">
    <source>
        <dbReference type="Proteomes" id="UP000507470"/>
    </source>
</evidence>